<dbReference type="AlphaFoldDB" id="A0A0F9TQ28"/>
<proteinExistence type="predicted"/>
<accession>A0A0F9TQ28</accession>
<protein>
    <recommendedName>
        <fullName evidence="2">Peptidase C39-like domain-containing protein</fullName>
    </recommendedName>
</protein>
<evidence type="ECO:0000313" key="1">
    <source>
        <dbReference type="EMBL" id="KKN81424.1"/>
    </source>
</evidence>
<reference evidence="1" key="1">
    <citation type="journal article" date="2015" name="Nature">
        <title>Complex archaea that bridge the gap between prokaryotes and eukaryotes.</title>
        <authorList>
            <person name="Spang A."/>
            <person name="Saw J.H."/>
            <person name="Jorgensen S.L."/>
            <person name="Zaremba-Niedzwiedzka K."/>
            <person name="Martijn J."/>
            <person name="Lind A.E."/>
            <person name="van Eijk R."/>
            <person name="Schleper C."/>
            <person name="Guy L."/>
            <person name="Ettema T.J."/>
        </authorList>
    </citation>
    <scope>NUCLEOTIDE SEQUENCE</scope>
</reference>
<organism evidence="1">
    <name type="scientific">marine sediment metagenome</name>
    <dbReference type="NCBI Taxonomy" id="412755"/>
    <lineage>
        <taxon>unclassified sequences</taxon>
        <taxon>metagenomes</taxon>
        <taxon>ecological metagenomes</taxon>
    </lineage>
</organism>
<comment type="caution">
    <text evidence="1">The sequence shown here is derived from an EMBL/GenBank/DDBJ whole genome shotgun (WGS) entry which is preliminary data.</text>
</comment>
<dbReference type="EMBL" id="LAZR01000215">
    <property type="protein sequence ID" value="KKN81424.1"/>
    <property type="molecule type" value="Genomic_DNA"/>
</dbReference>
<gene>
    <name evidence="1" type="ORF">LCGC14_0320370</name>
</gene>
<name>A0A0F9TQ28_9ZZZZ</name>
<evidence type="ECO:0008006" key="2">
    <source>
        <dbReference type="Google" id="ProtNLM"/>
    </source>
</evidence>
<sequence length="157" mass="18091">MSKWDKYFKKNSDQYADCQLIAAMNAYIFHHGKPFCSTDSPAYHKMIQACGCRAGSCINIKPALKAMALKQRKVWKHFSPSIDVFKLPLVLSVWETHYGFHSILAVDYIKRCDAFRVLNFAKCKQVTKDGWIFEEDLYHYMNPSNCAEPAAVQIEAR</sequence>